<keyword evidence="2" id="KW-1185">Reference proteome</keyword>
<feature type="non-terminal residue" evidence="1">
    <location>
        <position position="1"/>
    </location>
</feature>
<reference evidence="1 2" key="1">
    <citation type="journal article" date="2021" name="Nat. Plants">
        <title>The Taxus genome provides insights into paclitaxel biosynthesis.</title>
        <authorList>
            <person name="Xiong X."/>
            <person name="Gou J."/>
            <person name="Liao Q."/>
            <person name="Li Y."/>
            <person name="Zhou Q."/>
            <person name="Bi G."/>
            <person name="Li C."/>
            <person name="Du R."/>
            <person name="Wang X."/>
            <person name="Sun T."/>
            <person name="Guo L."/>
            <person name="Liang H."/>
            <person name="Lu P."/>
            <person name="Wu Y."/>
            <person name="Zhang Z."/>
            <person name="Ro D.K."/>
            <person name="Shang Y."/>
            <person name="Huang S."/>
            <person name="Yan J."/>
        </authorList>
    </citation>
    <scope>NUCLEOTIDE SEQUENCE [LARGE SCALE GENOMIC DNA]</scope>
    <source>
        <strain evidence="1">Ta-2019</strain>
    </source>
</reference>
<sequence length="73" mass="8542">RERSILDGAERESVIGSPGYWMPFLRMRRTHYRGPAYYVYHACPMSHHLVTYFVTYFHIGTQIRTLSDCQGSA</sequence>
<name>A0AA38GC17_TAXCH</name>
<dbReference type="EMBL" id="JAHRHJ020000004">
    <property type="protein sequence ID" value="KAH9319063.1"/>
    <property type="molecule type" value="Genomic_DNA"/>
</dbReference>
<proteinExistence type="predicted"/>
<dbReference type="AlphaFoldDB" id="A0AA38GC17"/>
<evidence type="ECO:0000313" key="2">
    <source>
        <dbReference type="Proteomes" id="UP000824469"/>
    </source>
</evidence>
<feature type="non-terminal residue" evidence="1">
    <location>
        <position position="73"/>
    </location>
</feature>
<protein>
    <submittedName>
        <fullName evidence="1">Uncharacterized protein</fullName>
    </submittedName>
</protein>
<organism evidence="1 2">
    <name type="scientific">Taxus chinensis</name>
    <name type="common">Chinese yew</name>
    <name type="synonym">Taxus wallichiana var. chinensis</name>
    <dbReference type="NCBI Taxonomy" id="29808"/>
    <lineage>
        <taxon>Eukaryota</taxon>
        <taxon>Viridiplantae</taxon>
        <taxon>Streptophyta</taxon>
        <taxon>Embryophyta</taxon>
        <taxon>Tracheophyta</taxon>
        <taxon>Spermatophyta</taxon>
        <taxon>Pinopsida</taxon>
        <taxon>Pinidae</taxon>
        <taxon>Conifers II</taxon>
        <taxon>Cupressales</taxon>
        <taxon>Taxaceae</taxon>
        <taxon>Taxus</taxon>
    </lineage>
</organism>
<evidence type="ECO:0000313" key="1">
    <source>
        <dbReference type="EMBL" id="KAH9319063.1"/>
    </source>
</evidence>
<accession>A0AA38GC17</accession>
<comment type="caution">
    <text evidence="1">The sequence shown here is derived from an EMBL/GenBank/DDBJ whole genome shotgun (WGS) entry which is preliminary data.</text>
</comment>
<gene>
    <name evidence="1" type="ORF">KI387_020832</name>
</gene>
<dbReference type="Proteomes" id="UP000824469">
    <property type="component" value="Unassembled WGS sequence"/>
</dbReference>